<dbReference type="GO" id="GO:0051213">
    <property type="term" value="F:dioxygenase activity"/>
    <property type="evidence" value="ECO:0007669"/>
    <property type="project" value="UniProtKB-KW"/>
</dbReference>
<protein>
    <submittedName>
        <fullName evidence="1">Ring-cleaving dioxygenase</fullName>
    </submittedName>
</protein>
<dbReference type="InterPro" id="IPR029068">
    <property type="entry name" value="Glyas_Bleomycin-R_OHBP_Dase"/>
</dbReference>
<dbReference type="AlphaFoldDB" id="A0A9X1X9L0"/>
<sequence>MKFKEIKLFTHCLVEQRNFYHQLLGLPLLKEDGSSFGVAVGSTLLTFRSTNEESYYHIAFTIPKNAFSEAKKWISSFVSLNFVEGKDEIYFGNWDANACYFYDSAGNVVELIARHSMNYSINHPFTSKDILAISEIGMPVKDVRKAANQLKAALGVSTYHGENETFAPLGNEEGLLIVSDNSRTWLGSNKQAKIFPIELVMDSPISVTRLDGYPYTFSSKKASADG</sequence>
<accession>A0A9X1X9L0</accession>
<organism evidence="1 2">
    <name type="scientific">Fictibacillus marinisediminis</name>
    <dbReference type="NCBI Taxonomy" id="2878389"/>
    <lineage>
        <taxon>Bacteria</taxon>
        <taxon>Bacillati</taxon>
        <taxon>Bacillota</taxon>
        <taxon>Bacilli</taxon>
        <taxon>Bacillales</taxon>
        <taxon>Fictibacillaceae</taxon>
        <taxon>Fictibacillus</taxon>
    </lineage>
</organism>
<proteinExistence type="predicted"/>
<dbReference type="EMBL" id="JAIWJX010000002">
    <property type="protein sequence ID" value="MCK6256551.1"/>
    <property type="molecule type" value="Genomic_DNA"/>
</dbReference>
<gene>
    <name evidence="1" type="ORF">LCY76_08090</name>
</gene>
<keyword evidence="2" id="KW-1185">Reference proteome</keyword>
<evidence type="ECO:0000313" key="2">
    <source>
        <dbReference type="Proteomes" id="UP001139011"/>
    </source>
</evidence>
<reference evidence="1" key="1">
    <citation type="submission" date="2021-09" db="EMBL/GenBank/DDBJ databases">
        <title>Genome analysis of Fictibacillus sp. KIGAM418 isolated from marine sediment.</title>
        <authorList>
            <person name="Seo M.-J."/>
            <person name="Cho E.-S."/>
            <person name="Hwang C.Y."/>
        </authorList>
    </citation>
    <scope>NUCLEOTIDE SEQUENCE</scope>
    <source>
        <strain evidence="1">KIGAM418</strain>
    </source>
</reference>
<evidence type="ECO:0000313" key="1">
    <source>
        <dbReference type="EMBL" id="MCK6256551.1"/>
    </source>
</evidence>
<comment type="caution">
    <text evidence="1">The sequence shown here is derived from an EMBL/GenBank/DDBJ whole genome shotgun (WGS) entry which is preliminary data.</text>
</comment>
<dbReference type="Proteomes" id="UP001139011">
    <property type="component" value="Unassembled WGS sequence"/>
</dbReference>
<dbReference type="Gene3D" id="3.10.180.10">
    <property type="entry name" value="2,3-Dihydroxybiphenyl 1,2-Dioxygenase, domain 1"/>
    <property type="match status" value="1"/>
</dbReference>
<dbReference type="SUPFAM" id="SSF54593">
    <property type="entry name" value="Glyoxalase/Bleomycin resistance protein/Dihydroxybiphenyl dioxygenase"/>
    <property type="match status" value="1"/>
</dbReference>
<keyword evidence="1" id="KW-0223">Dioxygenase</keyword>
<keyword evidence="1" id="KW-0560">Oxidoreductase</keyword>
<dbReference type="RefSeq" id="WP_248252207.1">
    <property type="nucleotide sequence ID" value="NZ_JAIWJX010000002.1"/>
</dbReference>
<name>A0A9X1X9L0_9BACL</name>